<dbReference type="EMBL" id="NBIV01000126">
    <property type="protein sequence ID" value="PXF43406.1"/>
    <property type="molecule type" value="Genomic_DNA"/>
</dbReference>
<keyword evidence="3" id="KW-1185">Reference proteome</keyword>
<protein>
    <submittedName>
        <fullName evidence="2">Protein ILITYHIA</fullName>
    </submittedName>
</protein>
<keyword evidence="1" id="KW-0472">Membrane</keyword>
<comment type="caution">
    <text evidence="2">The sequence shown here is derived from an EMBL/GenBank/DDBJ whole genome shotgun (WGS) entry which is preliminary data.</text>
</comment>
<sequence length="88" mass="9475">MQSLRAAFRGIAVTDTISCTSALQIPKGVSPFVPTLKAGLRNGSLELQGQSASGIGELIEFINSRRLRAVVMKFAGALIWVILGLFQW</sequence>
<name>A0A2V3IMV0_9FLOR</name>
<keyword evidence="1" id="KW-0812">Transmembrane</keyword>
<dbReference type="AlphaFoldDB" id="A0A2V3IMV0"/>
<evidence type="ECO:0000256" key="1">
    <source>
        <dbReference type="SAM" id="Phobius"/>
    </source>
</evidence>
<keyword evidence="1" id="KW-1133">Transmembrane helix</keyword>
<dbReference type="OrthoDB" id="5148094at2759"/>
<dbReference type="Proteomes" id="UP000247409">
    <property type="component" value="Unassembled WGS sequence"/>
</dbReference>
<reference evidence="2 3" key="1">
    <citation type="journal article" date="2018" name="Mol. Biol. Evol.">
        <title>Analysis of the draft genome of the red seaweed Gracilariopsis chorda provides insights into genome size evolution in Rhodophyta.</title>
        <authorList>
            <person name="Lee J."/>
            <person name="Yang E.C."/>
            <person name="Graf L."/>
            <person name="Yang J.H."/>
            <person name="Qiu H."/>
            <person name="Zel Zion U."/>
            <person name="Chan C.X."/>
            <person name="Stephens T.G."/>
            <person name="Weber A.P.M."/>
            <person name="Boo G.H."/>
            <person name="Boo S.M."/>
            <person name="Kim K.M."/>
            <person name="Shin Y."/>
            <person name="Jung M."/>
            <person name="Lee S.J."/>
            <person name="Yim H.S."/>
            <person name="Lee J.H."/>
            <person name="Bhattacharya D."/>
            <person name="Yoon H.S."/>
        </authorList>
    </citation>
    <scope>NUCLEOTIDE SEQUENCE [LARGE SCALE GENOMIC DNA]</scope>
    <source>
        <strain evidence="2 3">SKKU-2015</strain>
        <tissue evidence="2">Whole body</tissue>
    </source>
</reference>
<evidence type="ECO:0000313" key="3">
    <source>
        <dbReference type="Proteomes" id="UP000247409"/>
    </source>
</evidence>
<dbReference type="STRING" id="448386.A0A2V3IMV0"/>
<gene>
    <name evidence="2" type="ORF">BWQ96_06852</name>
</gene>
<proteinExistence type="predicted"/>
<accession>A0A2V3IMV0</accession>
<feature type="transmembrane region" description="Helical" evidence="1">
    <location>
        <begin position="67"/>
        <end position="86"/>
    </location>
</feature>
<evidence type="ECO:0000313" key="2">
    <source>
        <dbReference type="EMBL" id="PXF43406.1"/>
    </source>
</evidence>
<organism evidence="2 3">
    <name type="scientific">Gracilariopsis chorda</name>
    <dbReference type="NCBI Taxonomy" id="448386"/>
    <lineage>
        <taxon>Eukaryota</taxon>
        <taxon>Rhodophyta</taxon>
        <taxon>Florideophyceae</taxon>
        <taxon>Rhodymeniophycidae</taxon>
        <taxon>Gracilariales</taxon>
        <taxon>Gracilariaceae</taxon>
        <taxon>Gracilariopsis</taxon>
    </lineage>
</organism>